<dbReference type="InterPro" id="IPR003749">
    <property type="entry name" value="ThiS/MoaD-like"/>
</dbReference>
<gene>
    <name evidence="1" type="ORF">EDC14_100521</name>
</gene>
<evidence type="ECO:0000313" key="1">
    <source>
        <dbReference type="EMBL" id="TCL73159.1"/>
    </source>
</evidence>
<dbReference type="PANTHER" id="PTHR34472:SF1">
    <property type="entry name" value="SULFUR CARRIER PROTEIN THIS"/>
    <property type="match status" value="1"/>
</dbReference>
<dbReference type="Proteomes" id="UP000295008">
    <property type="component" value="Unassembled WGS sequence"/>
</dbReference>
<protein>
    <submittedName>
        <fullName evidence="1">Sulfur carrier protein</fullName>
    </submittedName>
</protein>
<dbReference type="NCBIfam" id="TIGR01683">
    <property type="entry name" value="thiS"/>
    <property type="match status" value="1"/>
</dbReference>
<dbReference type="Pfam" id="PF02597">
    <property type="entry name" value="ThiS"/>
    <property type="match status" value="1"/>
</dbReference>
<keyword evidence="2" id="KW-1185">Reference proteome</keyword>
<dbReference type="RefSeq" id="WP_132013319.1">
    <property type="nucleotide sequence ID" value="NZ_SLUN01000005.1"/>
</dbReference>
<dbReference type="OrthoDB" id="9810692at2"/>
<evidence type="ECO:0000313" key="2">
    <source>
        <dbReference type="Proteomes" id="UP000295008"/>
    </source>
</evidence>
<reference evidence="1 2" key="1">
    <citation type="submission" date="2019-03" db="EMBL/GenBank/DDBJ databases">
        <title>Genomic Encyclopedia of Type Strains, Phase IV (KMG-IV): sequencing the most valuable type-strain genomes for metagenomic binning, comparative biology and taxonomic classification.</title>
        <authorList>
            <person name="Goeker M."/>
        </authorList>
    </citation>
    <scope>NUCLEOTIDE SEQUENCE [LARGE SCALE GENOMIC DNA]</scope>
    <source>
        <strain evidence="1 2">LX-B</strain>
    </source>
</reference>
<dbReference type="InterPro" id="IPR016155">
    <property type="entry name" value="Mopterin_synth/thiamin_S_b"/>
</dbReference>
<comment type="caution">
    <text evidence="1">The sequence shown here is derived from an EMBL/GenBank/DDBJ whole genome shotgun (WGS) entry which is preliminary data.</text>
</comment>
<name>A0A4R1S2C5_HYDET</name>
<accession>A0A4R1S2C5</accession>
<dbReference type="Gene3D" id="3.10.20.30">
    <property type="match status" value="1"/>
</dbReference>
<dbReference type="AlphaFoldDB" id="A0A4R1S2C5"/>
<proteinExistence type="predicted"/>
<dbReference type="SUPFAM" id="SSF54285">
    <property type="entry name" value="MoaD/ThiS"/>
    <property type="match status" value="1"/>
</dbReference>
<dbReference type="InterPro" id="IPR010035">
    <property type="entry name" value="Thi_S"/>
</dbReference>
<sequence>MKITVNGKTEELAQSMSISDYLRFIQMDTMLVVIEWNFTTPPREQWSRIMLGEGDNLEIIKIVGGG</sequence>
<dbReference type="CDD" id="cd00565">
    <property type="entry name" value="Ubl_ThiS"/>
    <property type="match status" value="1"/>
</dbReference>
<dbReference type="EMBL" id="SLUN01000005">
    <property type="protein sequence ID" value="TCL73159.1"/>
    <property type="molecule type" value="Genomic_DNA"/>
</dbReference>
<dbReference type="PANTHER" id="PTHR34472">
    <property type="entry name" value="SULFUR CARRIER PROTEIN THIS"/>
    <property type="match status" value="1"/>
</dbReference>
<organism evidence="1 2">
    <name type="scientific">Hydrogenispora ethanolica</name>
    <dbReference type="NCBI Taxonomy" id="1082276"/>
    <lineage>
        <taxon>Bacteria</taxon>
        <taxon>Bacillati</taxon>
        <taxon>Bacillota</taxon>
        <taxon>Hydrogenispora</taxon>
    </lineage>
</organism>
<dbReference type="InterPro" id="IPR012675">
    <property type="entry name" value="Beta-grasp_dom_sf"/>
</dbReference>